<dbReference type="EMBL" id="CR522870">
    <property type="protein sequence ID" value="CAG35145.1"/>
    <property type="molecule type" value="Genomic_DNA"/>
</dbReference>
<dbReference type="Proteomes" id="UP000000602">
    <property type="component" value="Chromosome"/>
</dbReference>
<sequence length="136" mass="15407">MVLAPFGSGLSPFFASKQKKGRLCGLDDRSNGIGRPEGLPHSHPKATMRRIQYTRKGHKKTTNSGGMYPPFASERPNSAAGFCQQRKQHKLDRGCVASYFAWSNVRWIFLDRMFVLIKGILRHSSYNKIVNLHRVC</sequence>
<gene>
    <name evidence="1" type="ordered locus">DP0416</name>
</gene>
<evidence type="ECO:0000313" key="1">
    <source>
        <dbReference type="EMBL" id="CAG35145.1"/>
    </source>
</evidence>
<protein>
    <submittedName>
        <fullName evidence="1">Uncharacterized protein</fullName>
    </submittedName>
</protein>
<evidence type="ECO:0000313" key="2">
    <source>
        <dbReference type="Proteomes" id="UP000000602"/>
    </source>
</evidence>
<accession>Q6AR79</accession>
<dbReference type="AlphaFoldDB" id="Q6AR79"/>
<reference evidence="2" key="1">
    <citation type="journal article" date="2004" name="Environ. Microbiol.">
        <title>The genome of Desulfotalea psychrophila, a sulfate-reducing bacterium from permanently cold Arctic sediments.</title>
        <authorList>
            <person name="Rabus R."/>
            <person name="Ruepp A."/>
            <person name="Frickey T."/>
            <person name="Rattei T."/>
            <person name="Fartmann B."/>
            <person name="Stark M."/>
            <person name="Bauer M."/>
            <person name="Zibat A."/>
            <person name="Lombardot T."/>
            <person name="Becker I."/>
            <person name="Amann J."/>
            <person name="Gellner K."/>
            <person name="Teeling H."/>
            <person name="Leuschner W.D."/>
            <person name="Gloeckner F.-O."/>
            <person name="Lupas A.N."/>
            <person name="Amann R."/>
            <person name="Klenk H.-P."/>
        </authorList>
    </citation>
    <scope>NUCLEOTIDE SEQUENCE [LARGE SCALE GENOMIC DNA]</scope>
    <source>
        <strain evidence="2">DSM 12343 / LSv54</strain>
    </source>
</reference>
<dbReference type="HOGENOM" id="CLU_1872106_0_0_7"/>
<proteinExistence type="predicted"/>
<dbReference type="KEGG" id="dps:DP0416"/>
<organism evidence="1 2">
    <name type="scientific">Desulfotalea psychrophila (strain LSv54 / DSM 12343)</name>
    <dbReference type="NCBI Taxonomy" id="177439"/>
    <lineage>
        <taxon>Bacteria</taxon>
        <taxon>Pseudomonadati</taxon>
        <taxon>Thermodesulfobacteriota</taxon>
        <taxon>Desulfobulbia</taxon>
        <taxon>Desulfobulbales</taxon>
        <taxon>Desulfocapsaceae</taxon>
        <taxon>Desulfotalea</taxon>
    </lineage>
</organism>
<name>Q6AR79_DESPS</name>
<dbReference type="STRING" id="177439.DP0416"/>
<keyword evidence="2" id="KW-1185">Reference proteome</keyword>